<dbReference type="PRINTS" id="PR00320">
    <property type="entry name" value="GPROTEINBRPT"/>
</dbReference>
<dbReference type="PROSITE" id="PS50294">
    <property type="entry name" value="WD_REPEATS_REGION"/>
    <property type="match status" value="2"/>
</dbReference>
<dbReference type="PANTHER" id="PTHR15653:SF0">
    <property type="entry name" value="CONNECTOR OF KINASE TO AP-1, ISOFORM E"/>
    <property type="match status" value="1"/>
</dbReference>
<dbReference type="STRING" id="246404.A0A507EPA1"/>
<dbReference type="CDD" id="cd00200">
    <property type="entry name" value="WD40"/>
    <property type="match status" value="1"/>
</dbReference>
<dbReference type="InterPro" id="IPR051488">
    <property type="entry name" value="WD_repeat_striatin"/>
</dbReference>
<evidence type="ECO:0000256" key="3">
    <source>
        <dbReference type="ARBA" id="ARBA00022737"/>
    </source>
</evidence>
<dbReference type="AlphaFoldDB" id="A0A507EPA1"/>
<dbReference type="Gene3D" id="1.20.5.300">
    <property type="match status" value="1"/>
</dbReference>
<sequence>MSTTGTPANSNPITLPSVLHFLNTEWRRFERDRNEWAIERESLLSRTAQLVGEKRALETANADLLQRLALLEYALKRERNIATGEPPVPSAPPPETISKKAPSIAHARSREILKTYLAEASHLVAKTQSRTHDLQHVDSGSGQLETWKSGFGAMEDDAQQQVKVVDAKYARTVQNHLSNGGELPAFGHGVRTNGNHSDSDTETADSGKYFERKKEEEIVQTTDLDLIDSVASVTAALKKQTIVDLTGPDYSIGSSEREGILLPDADPSPSKLWKVKSTLSSHLDAVRTIQFLPNSNQQSQSQKHSKSLLTASEDGTIKLWSLDPLFPSPTTSATGTTRRRPSTMSSSLLDLEPSYTFRGHIGPVTALAVCSDASGFYTGGVDASVRYWNLVDKNGNSLTKRDSYDSYESNPQKEIIVAHTDVVWEMALNSDVVSGTADATVHLATASADGTVKLFTTDSHSLVRSFVGDAEDAVSDYSGRSRNVPTSLAWMPKDSGRRLAVSYSGGEIFVYDVETGAVVAQMQGDDGGERSQINKIVAHPTLPLLISAHEDRSVRFHDLLSGSCIQSIVAHLEAVTSLSVHRSGTTLASGGHDCSIRWWDVGTRRCVQEYSTHRLKGTGEGIWDVAFSDWGDEEEECFASGGADGSVKMFGMI</sequence>
<feature type="repeat" description="WD" evidence="6">
    <location>
        <begin position="568"/>
        <end position="609"/>
    </location>
</feature>
<evidence type="ECO:0000256" key="2">
    <source>
        <dbReference type="ARBA" id="ARBA00022574"/>
    </source>
</evidence>
<dbReference type="PANTHER" id="PTHR15653">
    <property type="entry name" value="STRIATIN"/>
    <property type="match status" value="1"/>
</dbReference>
<dbReference type="EMBL" id="QEAP01000514">
    <property type="protein sequence ID" value="TPX65008.1"/>
    <property type="molecule type" value="Genomic_DNA"/>
</dbReference>
<name>A0A507EPA1_9FUNG</name>
<reference evidence="9 10" key="1">
    <citation type="journal article" date="2019" name="Sci. Rep.">
        <title>Comparative genomics of chytrid fungi reveal insights into the obligate biotrophic and pathogenic lifestyle of Synchytrium endobioticum.</title>
        <authorList>
            <person name="van de Vossenberg B.T.L.H."/>
            <person name="Warris S."/>
            <person name="Nguyen H.D.T."/>
            <person name="van Gent-Pelzer M.P.E."/>
            <person name="Joly D.L."/>
            <person name="van de Geest H.C."/>
            <person name="Bonants P.J.M."/>
            <person name="Smith D.S."/>
            <person name="Levesque C.A."/>
            <person name="van der Lee T.A.J."/>
        </authorList>
    </citation>
    <scope>NUCLEOTIDE SEQUENCE [LARGE SCALE GENOMIC DNA]</scope>
    <source>
        <strain evidence="9 10">CBS 675.73</strain>
    </source>
</reference>
<protein>
    <recommendedName>
        <fullName evidence="8">Striatin N-terminal domain-containing protein</fullName>
    </recommendedName>
</protein>
<dbReference type="SMART" id="SM00320">
    <property type="entry name" value="WD40"/>
    <property type="match status" value="7"/>
</dbReference>
<feature type="domain" description="Striatin N-terminal" evidence="8">
    <location>
        <begin position="14"/>
        <end position="113"/>
    </location>
</feature>
<dbReference type="OrthoDB" id="727118at2759"/>
<feature type="repeat" description="WD" evidence="6">
    <location>
        <begin position="279"/>
        <end position="323"/>
    </location>
</feature>
<dbReference type="Proteomes" id="UP000320333">
    <property type="component" value="Unassembled WGS sequence"/>
</dbReference>
<gene>
    <name evidence="9" type="ORF">CcCBS67573_g08253</name>
</gene>
<accession>A0A507EPA1</accession>
<evidence type="ECO:0000313" key="9">
    <source>
        <dbReference type="EMBL" id="TPX65008.1"/>
    </source>
</evidence>
<evidence type="ECO:0000256" key="4">
    <source>
        <dbReference type="ARBA" id="ARBA00022860"/>
    </source>
</evidence>
<dbReference type="InterPro" id="IPR013258">
    <property type="entry name" value="Striatin_N"/>
</dbReference>
<keyword evidence="3" id="KW-0677">Repeat</keyword>
<feature type="compositionally biased region" description="Pro residues" evidence="7">
    <location>
        <begin position="86"/>
        <end position="95"/>
    </location>
</feature>
<dbReference type="InterPro" id="IPR036322">
    <property type="entry name" value="WD40_repeat_dom_sf"/>
</dbReference>
<dbReference type="Pfam" id="PF08232">
    <property type="entry name" value="Striatin"/>
    <property type="match status" value="1"/>
</dbReference>
<comment type="similarity">
    <text evidence="1">Belongs to the WD repeat striatin family.</text>
</comment>
<dbReference type="GO" id="GO:0005516">
    <property type="term" value="F:calmodulin binding"/>
    <property type="evidence" value="ECO:0007669"/>
    <property type="project" value="UniProtKB-KW"/>
</dbReference>
<evidence type="ECO:0000256" key="1">
    <source>
        <dbReference type="ARBA" id="ARBA00009616"/>
    </source>
</evidence>
<dbReference type="Gene3D" id="2.130.10.10">
    <property type="entry name" value="YVTN repeat-like/Quinoprotein amine dehydrogenase"/>
    <property type="match status" value="3"/>
</dbReference>
<keyword evidence="10" id="KW-1185">Reference proteome</keyword>
<evidence type="ECO:0000256" key="7">
    <source>
        <dbReference type="SAM" id="MobiDB-lite"/>
    </source>
</evidence>
<dbReference type="Pfam" id="PF00400">
    <property type="entry name" value="WD40"/>
    <property type="match status" value="4"/>
</dbReference>
<organism evidence="9 10">
    <name type="scientific">Chytriomyces confervae</name>
    <dbReference type="NCBI Taxonomy" id="246404"/>
    <lineage>
        <taxon>Eukaryota</taxon>
        <taxon>Fungi</taxon>
        <taxon>Fungi incertae sedis</taxon>
        <taxon>Chytridiomycota</taxon>
        <taxon>Chytridiomycota incertae sedis</taxon>
        <taxon>Chytridiomycetes</taxon>
        <taxon>Chytridiales</taxon>
        <taxon>Chytriomycetaceae</taxon>
        <taxon>Chytriomyces</taxon>
    </lineage>
</organism>
<dbReference type="InterPro" id="IPR020472">
    <property type="entry name" value="WD40_PAC1"/>
</dbReference>
<dbReference type="SUPFAM" id="SSF50978">
    <property type="entry name" value="WD40 repeat-like"/>
    <property type="match status" value="1"/>
</dbReference>
<evidence type="ECO:0000256" key="5">
    <source>
        <dbReference type="ARBA" id="ARBA00023054"/>
    </source>
</evidence>
<feature type="region of interest" description="Disordered" evidence="7">
    <location>
        <begin position="82"/>
        <end position="102"/>
    </location>
</feature>
<dbReference type="InterPro" id="IPR001680">
    <property type="entry name" value="WD40_rpt"/>
</dbReference>
<feature type="repeat" description="WD" evidence="6">
    <location>
        <begin position="357"/>
        <end position="390"/>
    </location>
</feature>
<evidence type="ECO:0000259" key="8">
    <source>
        <dbReference type="Pfam" id="PF08232"/>
    </source>
</evidence>
<comment type="caution">
    <text evidence="9">The sequence shown here is derived from an EMBL/GenBank/DDBJ whole genome shotgun (WGS) entry which is preliminary data.</text>
</comment>
<keyword evidence="5" id="KW-0175">Coiled coil</keyword>
<evidence type="ECO:0000313" key="10">
    <source>
        <dbReference type="Proteomes" id="UP000320333"/>
    </source>
</evidence>
<keyword evidence="4" id="KW-0112">Calmodulin-binding</keyword>
<evidence type="ECO:0000256" key="6">
    <source>
        <dbReference type="PROSITE-ProRule" id="PRU00221"/>
    </source>
</evidence>
<dbReference type="PROSITE" id="PS50082">
    <property type="entry name" value="WD_REPEATS_2"/>
    <property type="match status" value="3"/>
</dbReference>
<dbReference type="InterPro" id="IPR015943">
    <property type="entry name" value="WD40/YVTN_repeat-like_dom_sf"/>
</dbReference>
<keyword evidence="2 6" id="KW-0853">WD repeat</keyword>
<proteinExistence type="inferred from homology"/>